<reference evidence="2" key="1">
    <citation type="submission" date="2022-11" db="UniProtKB">
        <authorList>
            <consortium name="WormBaseParasite"/>
        </authorList>
    </citation>
    <scope>IDENTIFICATION</scope>
</reference>
<dbReference type="AlphaFoldDB" id="A0A914DA58"/>
<proteinExistence type="predicted"/>
<protein>
    <submittedName>
        <fullName evidence="2">F-box domain-containing protein</fullName>
    </submittedName>
</protein>
<evidence type="ECO:0000313" key="2">
    <source>
        <dbReference type="WBParaSite" id="ACRNAN_scaffold2174.g6430.t1"/>
    </source>
</evidence>
<keyword evidence="1" id="KW-1185">Reference proteome</keyword>
<dbReference type="WBParaSite" id="ACRNAN_scaffold2174.g6430.t1">
    <property type="protein sequence ID" value="ACRNAN_scaffold2174.g6430.t1"/>
    <property type="gene ID" value="ACRNAN_scaffold2174.g6430"/>
</dbReference>
<name>A0A914DA58_9BILA</name>
<dbReference type="Proteomes" id="UP000887540">
    <property type="component" value="Unplaced"/>
</dbReference>
<evidence type="ECO:0000313" key="1">
    <source>
        <dbReference type="Proteomes" id="UP000887540"/>
    </source>
</evidence>
<organism evidence="1 2">
    <name type="scientific">Acrobeloides nanus</name>
    <dbReference type="NCBI Taxonomy" id="290746"/>
    <lineage>
        <taxon>Eukaryota</taxon>
        <taxon>Metazoa</taxon>
        <taxon>Ecdysozoa</taxon>
        <taxon>Nematoda</taxon>
        <taxon>Chromadorea</taxon>
        <taxon>Rhabditida</taxon>
        <taxon>Tylenchina</taxon>
        <taxon>Cephalobomorpha</taxon>
        <taxon>Cephaloboidea</taxon>
        <taxon>Cephalobidae</taxon>
        <taxon>Acrobeloides</taxon>
    </lineage>
</organism>
<sequence length="392" mass="45913">MKESIEAQKDCRNAREGVEKIKRAISNEKTWKKKKLAEPINYNLFKCPAKVDIIVEVFYDALQFLNRNEVEKCQLVSRFWNRTIIVDLKILPLRKIRELLFTMQKYELQKYYVPGWNKSARPKFYISKDPEEIPIKGIDRKVLKKQQLEHGLKNCVFEKIEVTMGEKYFEKLEEIVKTTEGKILAEKACFNFLEEESSCFFVEKIQHLQRILNELITTKNIHLTIGLNCHSSFNHHNDNLTYLLTNPALLDFLTIFDSVELNSANHNLLVDSGVLISFMTNCKTTSRRKIKLILNGSNCQAINGPRIVEEFLEHKNPENMVFNVYAGSYHGLRLAQLTKETLIERKATHQNYGTIAGDQQEVYELKRKDGWVLRVYMSKYTENFVEFNIEKL</sequence>
<accession>A0A914DA58</accession>